<feature type="non-terminal residue" evidence="1">
    <location>
        <position position="1"/>
    </location>
</feature>
<dbReference type="EMBL" id="BARW01039363">
    <property type="protein sequence ID" value="GAJ19859.1"/>
    <property type="molecule type" value="Genomic_DNA"/>
</dbReference>
<name>X1UQU1_9ZZZZ</name>
<sequence length="48" mass="5628">LKDFDLTSEERAALISGDVKFIESHTGRKLDKRVMEKVIIPLLSRERW</sequence>
<dbReference type="AlphaFoldDB" id="X1UQU1"/>
<reference evidence="1" key="1">
    <citation type="journal article" date="2014" name="Front. Microbiol.">
        <title>High frequency of phylogenetically diverse reductive dehalogenase-homologous genes in deep subseafloor sedimentary metagenomes.</title>
        <authorList>
            <person name="Kawai M."/>
            <person name="Futagami T."/>
            <person name="Toyoda A."/>
            <person name="Takaki Y."/>
            <person name="Nishi S."/>
            <person name="Hori S."/>
            <person name="Arai W."/>
            <person name="Tsubouchi T."/>
            <person name="Morono Y."/>
            <person name="Uchiyama I."/>
            <person name="Ito T."/>
            <person name="Fujiyama A."/>
            <person name="Inagaki F."/>
            <person name="Takami H."/>
        </authorList>
    </citation>
    <scope>NUCLEOTIDE SEQUENCE</scope>
    <source>
        <strain evidence="1">Expedition CK06-06</strain>
    </source>
</reference>
<organism evidence="1">
    <name type="scientific">marine sediment metagenome</name>
    <dbReference type="NCBI Taxonomy" id="412755"/>
    <lineage>
        <taxon>unclassified sequences</taxon>
        <taxon>metagenomes</taxon>
        <taxon>ecological metagenomes</taxon>
    </lineage>
</organism>
<accession>X1UQU1</accession>
<gene>
    <name evidence="1" type="ORF">S12H4_59992</name>
</gene>
<comment type="caution">
    <text evidence="1">The sequence shown here is derived from an EMBL/GenBank/DDBJ whole genome shotgun (WGS) entry which is preliminary data.</text>
</comment>
<protein>
    <submittedName>
        <fullName evidence="1">Uncharacterized protein</fullName>
    </submittedName>
</protein>
<evidence type="ECO:0000313" key="1">
    <source>
        <dbReference type="EMBL" id="GAJ19859.1"/>
    </source>
</evidence>
<proteinExistence type="predicted"/>